<dbReference type="PANTHER" id="PTHR24320">
    <property type="entry name" value="RETINOL DEHYDROGENASE"/>
    <property type="match status" value="1"/>
</dbReference>
<keyword evidence="2" id="KW-0560">Oxidoreductase</keyword>
<dbReference type="Gene3D" id="3.40.50.720">
    <property type="entry name" value="NAD(P)-binding Rossmann-like Domain"/>
    <property type="match status" value="1"/>
</dbReference>
<dbReference type="Proteomes" id="UP000185669">
    <property type="component" value="Unassembled WGS sequence"/>
</dbReference>
<evidence type="ECO:0000256" key="2">
    <source>
        <dbReference type="ARBA" id="ARBA00023002"/>
    </source>
</evidence>
<organism evidence="3 4">
    <name type="scientific">Halanaerobium kushneri</name>
    <dbReference type="NCBI Taxonomy" id="56779"/>
    <lineage>
        <taxon>Bacteria</taxon>
        <taxon>Bacillati</taxon>
        <taxon>Bacillota</taxon>
        <taxon>Clostridia</taxon>
        <taxon>Halanaerobiales</taxon>
        <taxon>Halanaerobiaceae</taxon>
        <taxon>Halanaerobium</taxon>
    </lineage>
</organism>
<dbReference type="SUPFAM" id="SSF51735">
    <property type="entry name" value="NAD(P)-binding Rossmann-fold domains"/>
    <property type="match status" value="1"/>
</dbReference>
<dbReference type="Pfam" id="PF00106">
    <property type="entry name" value="adh_short"/>
    <property type="match status" value="1"/>
</dbReference>
<dbReference type="GO" id="GO:0016491">
    <property type="term" value="F:oxidoreductase activity"/>
    <property type="evidence" value="ECO:0007669"/>
    <property type="project" value="UniProtKB-KW"/>
</dbReference>
<accession>A0A1N7BAJ3</accession>
<keyword evidence="4" id="KW-1185">Reference proteome</keyword>
<evidence type="ECO:0000313" key="4">
    <source>
        <dbReference type="Proteomes" id="UP000185669"/>
    </source>
</evidence>
<dbReference type="EMBL" id="FTNC01000029">
    <property type="protein sequence ID" value="SIR48326.1"/>
    <property type="molecule type" value="Genomic_DNA"/>
</dbReference>
<evidence type="ECO:0000256" key="1">
    <source>
        <dbReference type="ARBA" id="ARBA00006484"/>
    </source>
</evidence>
<proteinExistence type="inferred from homology"/>
<evidence type="ECO:0000313" key="3">
    <source>
        <dbReference type="EMBL" id="SIR48326.1"/>
    </source>
</evidence>
<dbReference type="AlphaFoldDB" id="A0A1N7BAJ3"/>
<dbReference type="PANTHER" id="PTHR24320:SF148">
    <property type="entry name" value="NAD(P)-BINDING ROSSMANN-FOLD SUPERFAMILY PROTEIN"/>
    <property type="match status" value="1"/>
</dbReference>
<name>A0A1N7BAJ3_9FIRM</name>
<comment type="similarity">
    <text evidence="1">Belongs to the short-chain dehydrogenases/reductases (SDR) family.</text>
</comment>
<protein>
    <submittedName>
        <fullName evidence="3">Retinol dehydrogenase-14</fullName>
    </submittedName>
</protein>
<dbReference type="STRING" id="56779.SAMN05421834_12935"/>
<sequence length="89" mass="10250">MESQQQILNLSLELLEEEEKIDVLINNAGIYQNKLEYSEDQIEKTIAVNYHSQFILTLHLLPLLDKITFNCLHPGVINTKLLQKGWGAE</sequence>
<dbReference type="InterPro" id="IPR036291">
    <property type="entry name" value="NAD(P)-bd_dom_sf"/>
</dbReference>
<dbReference type="InterPro" id="IPR002347">
    <property type="entry name" value="SDR_fam"/>
</dbReference>
<gene>
    <name evidence="3" type="ORF">SAMN05421834_12935</name>
</gene>
<reference evidence="4" key="1">
    <citation type="submission" date="2017-01" db="EMBL/GenBank/DDBJ databases">
        <authorList>
            <person name="Varghese N."/>
            <person name="Submissions S."/>
        </authorList>
    </citation>
    <scope>NUCLEOTIDE SEQUENCE [LARGE SCALE GENOMIC DNA]</scope>
    <source>
        <strain evidence="4">ATCC 700103</strain>
    </source>
</reference>